<dbReference type="Proteomes" id="UP001597475">
    <property type="component" value="Unassembled WGS sequence"/>
</dbReference>
<proteinExistence type="predicted"/>
<evidence type="ECO:0008006" key="3">
    <source>
        <dbReference type="Google" id="ProtNLM"/>
    </source>
</evidence>
<keyword evidence="2" id="KW-1185">Reference proteome</keyword>
<dbReference type="RefSeq" id="WP_386845837.1">
    <property type="nucleotide sequence ID" value="NZ_JBHUMK010000048.1"/>
</dbReference>
<sequence length="125" mass="13822">MRYLLMALGLLLALLYFTVGVRVGYVTLTRTYLWNTTGQNTYTFRTLEDGQRVGVTGSCQVKSGTATIRLFNSSGTQVDGRICTPAPQPWALEVMGAGPAGLYRLTVDFQKFTGNIDLRETFKGR</sequence>
<name>A0ABW5P6E6_9DEIO</name>
<reference evidence="2" key="1">
    <citation type="journal article" date="2019" name="Int. J. Syst. Evol. Microbiol.">
        <title>The Global Catalogue of Microorganisms (GCM) 10K type strain sequencing project: providing services to taxonomists for standard genome sequencing and annotation.</title>
        <authorList>
            <consortium name="The Broad Institute Genomics Platform"/>
            <consortium name="The Broad Institute Genome Sequencing Center for Infectious Disease"/>
            <person name="Wu L."/>
            <person name="Ma J."/>
        </authorList>
    </citation>
    <scope>NUCLEOTIDE SEQUENCE [LARGE SCALE GENOMIC DNA]</scope>
    <source>
        <strain evidence="2">KCTC 33842</strain>
    </source>
</reference>
<evidence type="ECO:0000313" key="2">
    <source>
        <dbReference type="Proteomes" id="UP001597475"/>
    </source>
</evidence>
<organism evidence="1 2">
    <name type="scientific">Deinococcus taklimakanensis</name>
    <dbReference type="NCBI Taxonomy" id="536443"/>
    <lineage>
        <taxon>Bacteria</taxon>
        <taxon>Thermotogati</taxon>
        <taxon>Deinococcota</taxon>
        <taxon>Deinococci</taxon>
        <taxon>Deinococcales</taxon>
        <taxon>Deinococcaceae</taxon>
        <taxon>Deinococcus</taxon>
    </lineage>
</organism>
<protein>
    <recommendedName>
        <fullName evidence="3">Secreted protein</fullName>
    </recommendedName>
</protein>
<comment type="caution">
    <text evidence="1">The sequence shown here is derived from an EMBL/GenBank/DDBJ whole genome shotgun (WGS) entry which is preliminary data.</text>
</comment>
<evidence type="ECO:0000313" key="1">
    <source>
        <dbReference type="EMBL" id="MFD2610010.1"/>
    </source>
</evidence>
<gene>
    <name evidence="1" type="ORF">ACFSR9_11270</name>
</gene>
<dbReference type="EMBL" id="JBHUMK010000048">
    <property type="protein sequence ID" value="MFD2610010.1"/>
    <property type="molecule type" value="Genomic_DNA"/>
</dbReference>
<accession>A0ABW5P6E6</accession>